<dbReference type="STRING" id="48697.A0A101MFE6"/>
<feature type="transmembrane region" description="Helical" evidence="1">
    <location>
        <begin position="143"/>
        <end position="171"/>
    </location>
</feature>
<proteinExistence type="predicted"/>
<dbReference type="EMBL" id="LLXE01000215">
    <property type="protein sequence ID" value="KUM59611.1"/>
    <property type="molecule type" value="Genomic_DNA"/>
</dbReference>
<feature type="transmembrane region" description="Helical" evidence="1">
    <location>
        <begin position="69"/>
        <end position="90"/>
    </location>
</feature>
<reference evidence="2 3" key="1">
    <citation type="submission" date="2015-10" db="EMBL/GenBank/DDBJ databases">
        <title>Genome sequencing of Penicillium freii.</title>
        <authorList>
            <person name="Nguyen H.D."/>
            <person name="Visagie C.M."/>
            <person name="Seifert K.A."/>
        </authorList>
    </citation>
    <scope>NUCLEOTIDE SEQUENCE [LARGE SCALE GENOMIC DNA]</scope>
    <source>
        <strain evidence="2 3">DAOM 242723</strain>
    </source>
</reference>
<dbReference type="AlphaFoldDB" id="A0A101MFE6"/>
<feature type="transmembrane region" description="Helical" evidence="1">
    <location>
        <begin position="191"/>
        <end position="212"/>
    </location>
</feature>
<name>A0A101MFE6_PENFR</name>
<dbReference type="Proteomes" id="UP000055045">
    <property type="component" value="Unassembled WGS sequence"/>
</dbReference>
<protein>
    <submittedName>
        <fullName evidence="2">Uncharacterized protein</fullName>
    </submittedName>
</protein>
<comment type="caution">
    <text evidence="2">The sequence shown here is derived from an EMBL/GenBank/DDBJ whole genome shotgun (WGS) entry which is preliminary data.</text>
</comment>
<keyword evidence="3" id="KW-1185">Reference proteome</keyword>
<keyword evidence="1" id="KW-0472">Membrane</keyword>
<sequence>MAPRRGSYSSSSYSDYNPWSATVLLSLENHQSKALFITQFVFDILSLLAFIVFLIWACKIRNRSIPLKALICALASFICCQINIVVWEALNVAEVEVTMYYLINLMLWDFFRVVATCLSFYVFWNLIHNFLGHIRGSGKPPVAVTIIHHIFLAIIFVISLAEWGLCVASYVRSVTSAYVGNLQLTWSHVSGAANIIYWAFSMEILAWMIFVVTKAGNDIFVSKMPAMAIVTAAVSWFAVCSLSAIIYIRYSLVPVGRYEWPLYLDAVRPILKFVFWVGTYTGILLCCSKWHMLGDEQKYTANQYQSQYPPAQTQPQYLAQFSGGQYPPVQQQPYGVAPYVDHSAQNQSHRHPVSPQ</sequence>
<dbReference type="OrthoDB" id="4504921at2759"/>
<organism evidence="2 3">
    <name type="scientific">Penicillium freii</name>
    <dbReference type="NCBI Taxonomy" id="48697"/>
    <lineage>
        <taxon>Eukaryota</taxon>
        <taxon>Fungi</taxon>
        <taxon>Dikarya</taxon>
        <taxon>Ascomycota</taxon>
        <taxon>Pezizomycotina</taxon>
        <taxon>Eurotiomycetes</taxon>
        <taxon>Eurotiomycetidae</taxon>
        <taxon>Eurotiales</taxon>
        <taxon>Aspergillaceae</taxon>
        <taxon>Penicillium</taxon>
    </lineage>
</organism>
<feature type="transmembrane region" description="Helical" evidence="1">
    <location>
        <begin position="110"/>
        <end position="131"/>
    </location>
</feature>
<keyword evidence="1" id="KW-0812">Transmembrane</keyword>
<keyword evidence="1" id="KW-1133">Transmembrane helix</keyword>
<gene>
    <name evidence="2" type="ORF">ACN42_g7520</name>
</gene>
<feature type="transmembrane region" description="Helical" evidence="1">
    <location>
        <begin position="224"/>
        <end position="250"/>
    </location>
</feature>
<feature type="transmembrane region" description="Helical" evidence="1">
    <location>
        <begin position="34"/>
        <end position="57"/>
    </location>
</feature>
<accession>A0A101MFE6</accession>
<evidence type="ECO:0000313" key="2">
    <source>
        <dbReference type="EMBL" id="KUM59611.1"/>
    </source>
</evidence>
<feature type="transmembrane region" description="Helical" evidence="1">
    <location>
        <begin position="270"/>
        <end position="288"/>
    </location>
</feature>
<evidence type="ECO:0000313" key="3">
    <source>
        <dbReference type="Proteomes" id="UP000055045"/>
    </source>
</evidence>
<evidence type="ECO:0000256" key="1">
    <source>
        <dbReference type="SAM" id="Phobius"/>
    </source>
</evidence>